<name>A0A268F715_NIACI</name>
<gene>
    <name evidence="1" type="ORF">CHH57_21270</name>
</gene>
<dbReference type="Proteomes" id="UP000216961">
    <property type="component" value="Unassembled WGS sequence"/>
</dbReference>
<evidence type="ECO:0000313" key="2">
    <source>
        <dbReference type="Proteomes" id="UP000216961"/>
    </source>
</evidence>
<dbReference type="RefSeq" id="WP_095333516.1">
    <property type="nucleotide sequence ID" value="NZ_CP026031.1"/>
</dbReference>
<comment type="caution">
    <text evidence="1">The sequence shown here is derived from an EMBL/GenBank/DDBJ whole genome shotgun (WGS) entry which is preliminary data.</text>
</comment>
<accession>A0A268F715</accession>
<sequence length="96" mass="11016">MRLIIKKVNNLKSDEPTLNINVIHRFFALENVVSFKYRTIGVSEQIMVISFTICGITTMNTYLISGIQLRIIFNGWNLVYNLRGEAEPNSMLINAH</sequence>
<reference evidence="1 2" key="1">
    <citation type="submission" date="2017-07" db="EMBL/GenBank/DDBJ databases">
        <title>Isolation and whole genome analysis of endospore-forming bacteria from heroin.</title>
        <authorList>
            <person name="Kalinowski J."/>
            <person name="Ahrens B."/>
            <person name="Al-Dilaimi A."/>
            <person name="Winkler A."/>
            <person name="Wibberg D."/>
            <person name="Schleenbecker U."/>
            <person name="Ruckert C."/>
            <person name="Wolfel R."/>
            <person name="Grass G."/>
        </authorList>
    </citation>
    <scope>NUCLEOTIDE SEQUENCE [LARGE SCALE GENOMIC DNA]</scope>
    <source>
        <strain evidence="1 2">7521-2</strain>
    </source>
</reference>
<protein>
    <submittedName>
        <fullName evidence="1">Uncharacterized protein</fullName>
    </submittedName>
</protein>
<evidence type="ECO:0000313" key="1">
    <source>
        <dbReference type="EMBL" id="PAD81163.1"/>
    </source>
</evidence>
<dbReference type="KEGG" id="bcir:C2I06_23450"/>
<proteinExistence type="predicted"/>
<dbReference type="AlphaFoldDB" id="A0A268F715"/>
<organism evidence="1 2">
    <name type="scientific">Niallia circulans</name>
    <name type="common">Bacillus circulans</name>
    <dbReference type="NCBI Taxonomy" id="1397"/>
    <lineage>
        <taxon>Bacteria</taxon>
        <taxon>Bacillati</taxon>
        <taxon>Bacillota</taxon>
        <taxon>Bacilli</taxon>
        <taxon>Bacillales</taxon>
        <taxon>Bacillaceae</taxon>
        <taxon>Niallia</taxon>
    </lineage>
</organism>
<dbReference type="EMBL" id="NPBQ01000131">
    <property type="protein sequence ID" value="PAD81163.1"/>
    <property type="molecule type" value="Genomic_DNA"/>
</dbReference>